<accession>A0AA96V6H3</accession>
<evidence type="ECO:0000313" key="1">
    <source>
        <dbReference type="EMBL" id="WNY26013.1"/>
    </source>
</evidence>
<evidence type="ECO:0000313" key="2">
    <source>
        <dbReference type="Proteomes" id="UP001303587"/>
    </source>
</evidence>
<dbReference type="EMBL" id="CP131060">
    <property type="protein sequence ID" value="WNY26013.1"/>
    <property type="molecule type" value="Genomic_DNA"/>
</dbReference>
<sequence length="249" mass="28760">MRNQLLANSSFIGKDLSQINENVFFHYMENADSDDVFNEYLIDLWKTYNTSSFYKNKPKMLHKNVLNDYKVVRNLKMDVDEKGLAKLNYYYNMNHQTEIDRNIQFGDILKMRSKDQNKYILCITPHCDCLHPDNINGLYFFVKGSETGIGNGLKAPDAEYISFIKSDKEEIVCIEWSLKPFTIYLCAEQRKINGSHSILYMNNPCKVQYVASLKDNYTQRISNQAFSHSSRVGIPFVKTNGANSDSSSS</sequence>
<protein>
    <submittedName>
        <fullName evidence="1">Uncharacterized protein</fullName>
    </submittedName>
</protein>
<organism evidence="1 2">
    <name type="scientific">Methanolapillus millepedarum</name>
    <dbReference type="NCBI Taxonomy" id="3028296"/>
    <lineage>
        <taxon>Archaea</taxon>
        <taxon>Methanobacteriati</taxon>
        <taxon>Methanobacteriota</taxon>
        <taxon>Stenosarchaea group</taxon>
        <taxon>Methanomicrobia</taxon>
        <taxon>Methanosarcinales</taxon>
        <taxon>Methanosarcinaceae</taxon>
        <taxon>Methanolapillus</taxon>
    </lineage>
</organism>
<dbReference type="Proteomes" id="UP001303587">
    <property type="component" value="Chromosome"/>
</dbReference>
<keyword evidence="2" id="KW-1185">Reference proteome</keyword>
<dbReference type="AlphaFoldDB" id="A0AA96V6H3"/>
<name>A0AA96V6H3_9EURY</name>
<reference evidence="1 2" key="1">
    <citation type="submission" date="2023-07" db="EMBL/GenBank/DDBJ databases">
        <title>Closed genoem sequence of Methanosarcinaceae archaeon Ac7.</title>
        <authorList>
            <person name="Poehlein A."/>
            <person name="Protasov E."/>
            <person name="Platt K."/>
            <person name="Reeh H."/>
            <person name="Daniel R."/>
            <person name="Brune A."/>
        </authorList>
    </citation>
    <scope>NUCLEOTIDE SEQUENCE [LARGE SCALE GENOMIC DNA]</scope>
    <source>
        <strain evidence="1 2">Ac7</strain>
    </source>
</reference>
<proteinExistence type="predicted"/>
<gene>
    <name evidence="1" type="ORF">MsAc7_15850</name>
</gene>